<keyword evidence="2" id="KW-0732">Signal</keyword>
<feature type="transmembrane region" description="Helical" evidence="1">
    <location>
        <begin position="81"/>
        <end position="99"/>
    </location>
</feature>
<dbReference type="RefSeq" id="WP_319627680.1">
    <property type="nucleotide sequence ID" value="NZ_JAWXRB010000039.1"/>
</dbReference>
<feature type="signal peptide" evidence="2">
    <location>
        <begin position="1"/>
        <end position="20"/>
    </location>
</feature>
<feature type="transmembrane region" description="Helical" evidence="1">
    <location>
        <begin position="56"/>
        <end position="75"/>
    </location>
</feature>
<feature type="transmembrane region" description="Helical" evidence="1">
    <location>
        <begin position="106"/>
        <end position="123"/>
    </location>
</feature>
<dbReference type="Proteomes" id="UP001275664">
    <property type="component" value="Unassembled WGS sequence"/>
</dbReference>
<dbReference type="Proteomes" id="UP001282336">
    <property type="component" value="Unassembled WGS sequence"/>
</dbReference>
<dbReference type="InterPro" id="IPR007038">
    <property type="entry name" value="HupE_UreJ"/>
</dbReference>
<dbReference type="AlphaFoldDB" id="A0AAJ2RYJ6"/>
<sequence length="188" mass="19507">MNGLIAVMLSLILLPQSAWAHAGNSAGWWHPLSGVDHLLAMIAVGAWSVQLGGRAIGLVPLAFVCFMFFGGLLGFEHVELPATEVGVSLSVLLLGLAIAAKQRLPLALAACATGLFGICHGYAHGYEMPVLQNKTLYTVGFMSTTAALHIVGALGAHTLQKMAVGDRVLRLLGAVSALCGIWLVAGAI</sequence>
<keyword evidence="1" id="KW-0472">Membrane</keyword>
<comment type="caution">
    <text evidence="3">The sequence shown here is derived from an EMBL/GenBank/DDBJ whole genome shotgun (WGS) entry which is preliminary data.</text>
</comment>
<keyword evidence="1" id="KW-0812">Transmembrane</keyword>
<accession>A0AAJ2RYJ6</accession>
<evidence type="ECO:0000313" key="3">
    <source>
        <dbReference type="EMBL" id="MDX6031096.1"/>
    </source>
</evidence>
<name>A0AAJ2RYJ6_9ENTR</name>
<dbReference type="EMBL" id="JAWXRD010000036">
    <property type="protein sequence ID" value="MDX6041614.1"/>
    <property type="molecule type" value="Genomic_DNA"/>
</dbReference>
<evidence type="ECO:0000256" key="1">
    <source>
        <dbReference type="SAM" id="Phobius"/>
    </source>
</evidence>
<reference evidence="3 5" key="1">
    <citation type="submission" date="2023-11" db="EMBL/GenBank/DDBJ databases">
        <title>Scandinavium wanjuensis sp. nov., isolated from lettuce South Korea.</title>
        <authorList>
            <person name="Park J."/>
            <person name="Park S."/>
            <person name="Oh K.K."/>
            <person name="Cho G.S."/>
            <person name="Franz C.M.A.P."/>
        </authorList>
    </citation>
    <scope>NUCLEOTIDE SEQUENCE</scope>
    <source>
        <strain evidence="3">V105_12</strain>
        <strain evidence="4 5">V105_6</strain>
    </source>
</reference>
<evidence type="ECO:0000313" key="6">
    <source>
        <dbReference type="Proteomes" id="UP001282336"/>
    </source>
</evidence>
<evidence type="ECO:0000313" key="4">
    <source>
        <dbReference type="EMBL" id="MDX6041614.1"/>
    </source>
</evidence>
<evidence type="ECO:0000313" key="5">
    <source>
        <dbReference type="Proteomes" id="UP001275664"/>
    </source>
</evidence>
<feature type="transmembrane region" description="Helical" evidence="1">
    <location>
        <begin position="168"/>
        <end position="185"/>
    </location>
</feature>
<gene>
    <name evidence="4" type="ORF">SIK69_15620</name>
    <name evidence="3" type="ORF">SIL20_06170</name>
</gene>
<organism evidence="3 6">
    <name type="scientific">Scandinavium lactucae</name>
    <dbReference type="NCBI Taxonomy" id="3095028"/>
    <lineage>
        <taxon>Bacteria</taxon>
        <taxon>Pseudomonadati</taxon>
        <taxon>Pseudomonadota</taxon>
        <taxon>Gammaproteobacteria</taxon>
        <taxon>Enterobacterales</taxon>
        <taxon>Enterobacteriaceae</taxon>
        <taxon>Scandinavium</taxon>
    </lineage>
</organism>
<feature type="transmembrane region" description="Helical" evidence="1">
    <location>
        <begin position="32"/>
        <end position="49"/>
    </location>
</feature>
<feature type="transmembrane region" description="Helical" evidence="1">
    <location>
        <begin position="135"/>
        <end position="156"/>
    </location>
</feature>
<feature type="chain" id="PRO_5042610310" evidence="2">
    <location>
        <begin position="21"/>
        <end position="188"/>
    </location>
</feature>
<evidence type="ECO:0000256" key="2">
    <source>
        <dbReference type="SAM" id="SignalP"/>
    </source>
</evidence>
<protein>
    <submittedName>
        <fullName evidence="3">HupE/UreJ family protein</fullName>
    </submittedName>
</protein>
<dbReference type="Pfam" id="PF04955">
    <property type="entry name" value="HupE_UreJ"/>
    <property type="match status" value="1"/>
</dbReference>
<proteinExistence type="predicted"/>
<keyword evidence="1" id="KW-1133">Transmembrane helix</keyword>
<keyword evidence="5" id="KW-1185">Reference proteome</keyword>
<dbReference type="PIRSF" id="PIRSF016919">
    <property type="entry name" value="HupE_UreJ"/>
    <property type="match status" value="1"/>
</dbReference>
<dbReference type="EMBL" id="JAWXRC010000021">
    <property type="protein sequence ID" value="MDX6031096.1"/>
    <property type="molecule type" value="Genomic_DNA"/>
</dbReference>